<name>A0ABS4ZSM6_9MYCO</name>
<dbReference type="Proteomes" id="UP000694460">
    <property type="component" value="Unassembled WGS sequence"/>
</dbReference>
<sequence>MSDTCPETVALLGALDAAGIEYERVSVFDALMSTDVPMFVYREGDG</sequence>
<protein>
    <submittedName>
        <fullName evidence="1">Glutaredoxin-related protein</fullName>
    </submittedName>
</protein>
<comment type="caution">
    <text evidence="1">The sequence shown here is derived from an EMBL/GenBank/DDBJ whole genome shotgun (WGS) entry which is preliminary data.</text>
</comment>
<accession>A0ABS4ZSM6</accession>
<gene>
    <name evidence="1" type="ORF">JOF57_002424</name>
</gene>
<evidence type="ECO:0000313" key="1">
    <source>
        <dbReference type="EMBL" id="MBP2452511.1"/>
    </source>
</evidence>
<evidence type="ECO:0000313" key="2">
    <source>
        <dbReference type="Proteomes" id="UP000694460"/>
    </source>
</evidence>
<dbReference type="RefSeq" id="WP_209916682.1">
    <property type="nucleotide sequence ID" value="NZ_JAGIOP010000002.1"/>
</dbReference>
<organism evidence="1 2">
    <name type="scientific">Mycolicibacterium lutetiense</name>
    <dbReference type="NCBI Taxonomy" id="1641992"/>
    <lineage>
        <taxon>Bacteria</taxon>
        <taxon>Bacillati</taxon>
        <taxon>Actinomycetota</taxon>
        <taxon>Actinomycetes</taxon>
        <taxon>Mycobacteriales</taxon>
        <taxon>Mycobacteriaceae</taxon>
        <taxon>Mycolicibacterium</taxon>
    </lineage>
</organism>
<proteinExistence type="predicted"/>
<dbReference type="EMBL" id="JAGIOP010000002">
    <property type="protein sequence ID" value="MBP2452511.1"/>
    <property type="molecule type" value="Genomic_DNA"/>
</dbReference>
<keyword evidence="2" id="KW-1185">Reference proteome</keyword>
<reference evidence="1 2" key="1">
    <citation type="submission" date="2021-03" db="EMBL/GenBank/DDBJ databases">
        <title>Sequencing the genomes of 1000 actinobacteria strains.</title>
        <authorList>
            <person name="Klenk H.-P."/>
        </authorList>
    </citation>
    <scope>NUCLEOTIDE SEQUENCE [LARGE SCALE GENOMIC DNA]</scope>
    <source>
        <strain evidence="1 2">DSM 46713</strain>
    </source>
</reference>